<evidence type="ECO:0000256" key="5">
    <source>
        <dbReference type="SAM" id="MobiDB-lite"/>
    </source>
</evidence>
<accession>A0ABR3AFQ6</accession>
<keyword evidence="4" id="KW-0175">Coiled coil</keyword>
<dbReference type="Pfam" id="PF00004">
    <property type="entry name" value="AAA"/>
    <property type="match status" value="3"/>
</dbReference>
<dbReference type="CDD" id="cd00009">
    <property type="entry name" value="AAA"/>
    <property type="match status" value="3"/>
</dbReference>
<dbReference type="InterPro" id="IPR041679">
    <property type="entry name" value="DNA2/NAM7-like_C"/>
</dbReference>
<evidence type="ECO:0000313" key="7">
    <source>
        <dbReference type="EMBL" id="KAL0072280.1"/>
    </source>
</evidence>
<dbReference type="InterPro" id="IPR003959">
    <property type="entry name" value="ATPase_AAA_core"/>
</dbReference>
<dbReference type="PANTHER" id="PTHR43392">
    <property type="entry name" value="AAA-TYPE ATPASE FAMILY PROTEIN / ANKYRIN REPEAT FAMILY PROTEIN"/>
    <property type="match status" value="1"/>
</dbReference>
<dbReference type="InterPro" id="IPR003593">
    <property type="entry name" value="AAA+_ATPase"/>
</dbReference>
<feature type="compositionally biased region" description="Pro residues" evidence="5">
    <location>
        <begin position="1237"/>
        <end position="1259"/>
    </location>
</feature>
<dbReference type="InterPro" id="IPR050773">
    <property type="entry name" value="CbxX/CfxQ_RuBisCO_ESX"/>
</dbReference>
<dbReference type="Proteomes" id="UP001437256">
    <property type="component" value="Unassembled WGS sequence"/>
</dbReference>
<dbReference type="SMART" id="SM00382">
    <property type="entry name" value="AAA"/>
    <property type="match status" value="4"/>
</dbReference>
<dbReference type="CDD" id="cd06008">
    <property type="entry name" value="NF-X1-zinc-finger"/>
    <property type="match status" value="1"/>
</dbReference>
<dbReference type="InterPro" id="IPR000641">
    <property type="entry name" value="CbxX/CfxQ"/>
</dbReference>
<comment type="caution">
    <text evidence="7">The sequence shown here is derived from an EMBL/GenBank/DDBJ whole genome shotgun (WGS) entry which is preliminary data.</text>
</comment>
<feature type="coiled-coil region" evidence="4">
    <location>
        <begin position="2234"/>
        <end position="2330"/>
    </location>
</feature>
<feature type="compositionally biased region" description="Polar residues" evidence="5">
    <location>
        <begin position="2140"/>
        <end position="2157"/>
    </location>
</feature>
<feature type="domain" description="AAA+ ATPase" evidence="6">
    <location>
        <begin position="476"/>
        <end position="781"/>
    </location>
</feature>
<organism evidence="7 8">
    <name type="scientific">Marasmius tenuissimus</name>
    <dbReference type="NCBI Taxonomy" id="585030"/>
    <lineage>
        <taxon>Eukaryota</taxon>
        <taxon>Fungi</taxon>
        <taxon>Dikarya</taxon>
        <taxon>Basidiomycota</taxon>
        <taxon>Agaricomycotina</taxon>
        <taxon>Agaricomycetes</taxon>
        <taxon>Agaricomycetidae</taxon>
        <taxon>Agaricales</taxon>
        <taxon>Marasmiineae</taxon>
        <taxon>Marasmiaceae</taxon>
        <taxon>Marasmius</taxon>
    </lineage>
</organism>
<evidence type="ECO:0000259" key="6">
    <source>
        <dbReference type="SMART" id="SM00382"/>
    </source>
</evidence>
<dbReference type="PANTHER" id="PTHR43392:SF2">
    <property type="entry name" value="AAA-TYPE ATPASE FAMILY PROTEIN _ ANKYRIN REPEAT FAMILY PROTEIN"/>
    <property type="match status" value="1"/>
</dbReference>
<keyword evidence="8" id="KW-1185">Reference proteome</keyword>
<name>A0ABR3AFQ6_9AGAR</name>
<feature type="compositionally biased region" description="Low complexity" evidence="5">
    <location>
        <begin position="1219"/>
        <end position="1236"/>
    </location>
</feature>
<dbReference type="CDD" id="cd18808">
    <property type="entry name" value="SF1_C_Upf1"/>
    <property type="match status" value="1"/>
</dbReference>
<dbReference type="Pfam" id="PF13087">
    <property type="entry name" value="AAA_12"/>
    <property type="match status" value="1"/>
</dbReference>
<feature type="compositionally biased region" description="Acidic residues" evidence="5">
    <location>
        <begin position="2206"/>
        <end position="2215"/>
    </location>
</feature>
<feature type="region of interest" description="Disordered" evidence="5">
    <location>
        <begin position="2136"/>
        <end position="2220"/>
    </location>
</feature>
<dbReference type="Pfam" id="PF17866">
    <property type="entry name" value="AAA_lid_6"/>
    <property type="match status" value="1"/>
</dbReference>
<evidence type="ECO:0000256" key="3">
    <source>
        <dbReference type="ARBA" id="ARBA00022840"/>
    </source>
</evidence>
<feature type="domain" description="AAA+ ATPase" evidence="6">
    <location>
        <begin position="1355"/>
        <end position="1491"/>
    </location>
</feature>
<evidence type="ECO:0000256" key="2">
    <source>
        <dbReference type="ARBA" id="ARBA00022741"/>
    </source>
</evidence>
<protein>
    <recommendedName>
        <fullName evidence="6">AAA+ ATPase domain-containing protein</fullName>
    </recommendedName>
</protein>
<dbReference type="EMBL" id="JBBXMP010000001">
    <property type="protein sequence ID" value="KAL0072280.1"/>
    <property type="molecule type" value="Genomic_DNA"/>
</dbReference>
<dbReference type="InterPro" id="IPR041627">
    <property type="entry name" value="AAA_lid_6"/>
</dbReference>
<dbReference type="Gene3D" id="3.40.50.300">
    <property type="entry name" value="P-loop containing nucleotide triphosphate hydrolases"/>
    <property type="match status" value="6"/>
</dbReference>
<sequence>MDRSARLEKQFVAIINGKQPLTQANFTNFIDAMLAQTDAVACVNRLVSNKAGLSSLQSCMRYELSPSFHNGRAASLIKYLQDPELVVINGGDYLHRTVHAIVEPPIFWNSFSQSFRDGKLDQAGQLAFGWLLFQRISISVRKVHQLTTSAVEDDILETLKKSPYPEVRDCAGRITSILPRADNNTNAKAVFCAGGRHDNDFADYREIEILPTAGEIRCSERPFLLQKSSIDDPESGDGRLGLYLDNEFRLLREDMLHEMKEELVVAAGTKKGKCRSLIIDGLHYHGINFGPDNRRSEWALELKCSGDILNLPKKNASVHARKAYLTSNHTRPFRHLAWSCLIIDNEITAFPTLNRDEDLLARNPPVVVLFIDERSTERTVSRLKYAKQIRLIVLDTAVFSFEPILKALQGTLELSLQQELLHWQETDALEASRDTPKRIADLIRKDPKQELKGILNTVKSIKLDASQHTSLLAALDQRVSLIQGPPGTGKSFIGALLAKILHDNTDQKLLVVCYTNHALDQFLEDLLDIGIPSDSIVRLGGKSTARTAPLSLLNHRKGQSHRFDGYERLNIDFLKSDAETDIQTLTTKFGKFMNSRLDWKELQEYLEFEDPEAHSSFCVPREEDGMTRVGRNGHRVPETYLIDRWINGQNCGMYRQFSKTPIWTKTRPERKIILQQWIAAMDAEILTEFTSRASKYNNSVKQLSYLFSKKDNNVIANKRIIGCTTTAAAKYNRQIQEACPAVLLVEEAGEILESHIITAMNPKTDQLVLIGDHKQLRPKVNNYNLTVEKGEGYDLNMSLFERLVLKGYPHHALTQQHRMRPEISAFVRELTYPDLVDAPKTQNRPVIKGLQDFVIFLNHAHPEVEVGQVSERRDMNATTSKQNDFEVDMVVKTLKYLAQQGYGTDSVTILTPYLGQLHRLRRALADGKEVDPVLNDLDSYDLIQAGLISAANAQVSRKSVRLATIDNYQGEESDIILTSLTRSNPNHDIGFMFSPERLNVLLSRARNALILIGNSDTFTNSRKGGVLWTRLLDMLKAKGHVYDGLPIKCERHPDRTALLRTAEDFENEAPDGGCKEPCGTRLNCGVHDCPSKCHQLADHSKMECKAVIKKTCPQGHNQSHQCSKPPVACRKCEQEAKRLQKEQEAALARQQKRDAEQLAHTKEISKLDDQIAQEAQRAQDERERQERIAALEQKKRDLENMRARNERLAKEASSPRTPQPSISQPLISQPLISQPPISQPPVPHPPSASSPSQPSPPPTSSANTVNNILANKTPAPSSPNPGLYAPIVTPQPSKPVKSSSSEAEWSRQKQVDGAHNKEIDALMELTGLEEVKEQVLKIKAKIDLAKRQGIDLKDERFNVVMLGNPGTGKTTVARLYAKFLFSVDALPGDHFIETTGSRLGDGGVGGMKKHIEDVLKAGGGAIFVDEAYQLVSGTSMSGKEVLNFMLAEMENNTGKLVFILAGYRKEMEKFFEHNPGIPSRVPYQLRFEDYSDEELLSMLRRLVLKKYKGQMKVEGDIDGLYGRIAVRRLGRGRGKEGFGNARALQNMFSRVTERQAARVNEERAQGLTPDDFLLRSQDLIGPKPDDALKDNPSWSKLQSMIGLESVKDTVRVFINLIKTNYRRELLEKEPLQVSLNRIFTGSPGTGKTTVAKLFGQILTDLGLLSNGEMIIKNPADFVGAHLGESEEKTKGILASTVGKVLVIDEAYMLYSGTTNDIYKTAVIDTIVAEVQSVPGEDRCVLLLGYKEQMMTMFQNVNPGLSRRFDIENPFHFEDFSEPELAKILELKLKGQDLTATDAGKAVALDVLSRARNRPNFGNGGEVENIITQAKIRQQKREGKLPISERSTDIVLFPEDFDPEYNRHENASSNLQTLFEDVVGCEDIVKKLGDYQKVAAQMKARGKEPRHHIPTNFVFKGPPGTGKTTTARKMGQVYYDMGLLSSTEVHECSVSDIVGQYVGQTGPLVKKVFDKALGRVLFIDEAYRLGDGHFAQEAVDEIVSLVTQERYASKLVIILAGYDDDMNQLLKVNAGLSSRFTEEVIFHHMTPEHCLQVLDRLLRKEDVIIEEVQDSSSPANAEMRDIIEELSELPGWGNIRDIVTLSKTMIQKAFVTNEPGATPLTLFPDETVSCFRAMLTERQSRNAPSTGSNRRTRSSFTQPPLPPTQNAPSPPSLKPNVLSNKTKTKAAPPKTTVKEPSLQPKPKPVEELSDDEDDGRDEGVTDDVWRQLKLDKAARLAEEQEREKIARQLEEMRKREEHARKLAEELAKAERKRIQDEREKARIKELKAKAEAARLQALREKAERDRLEALRRKQEEERKKEAETQRRLQNMGVCPVGFRWIKQAGGYRCAGGSHFVYDSQLGF</sequence>
<reference evidence="7 8" key="1">
    <citation type="submission" date="2024-05" db="EMBL/GenBank/DDBJ databases">
        <title>A draft genome resource for the thread blight pathogen Marasmius tenuissimus strain MS-2.</title>
        <authorList>
            <person name="Yulfo-Soto G.E."/>
            <person name="Baruah I.K."/>
            <person name="Amoako-Attah I."/>
            <person name="Bukari Y."/>
            <person name="Meinhardt L.W."/>
            <person name="Bailey B.A."/>
            <person name="Cohen S.P."/>
        </authorList>
    </citation>
    <scope>NUCLEOTIDE SEQUENCE [LARGE SCALE GENOMIC DNA]</scope>
    <source>
        <strain evidence="7 8">MS-2</strain>
    </source>
</reference>
<keyword evidence="3" id="KW-0067">ATP-binding</keyword>
<dbReference type="InterPro" id="IPR047187">
    <property type="entry name" value="SF1_C_Upf1"/>
</dbReference>
<dbReference type="InterPro" id="IPR041677">
    <property type="entry name" value="DNA2/NAM7_AAA_11"/>
</dbReference>
<feature type="region of interest" description="Disordered" evidence="5">
    <location>
        <begin position="1206"/>
        <end position="1312"/>
    </location>
</feature>
<dbReference type="InterPro" id="IPR027417">
    <property type="entry name" value="P-loop_NTPase"/>
</dbReference>
<dbReference type="SUPFAM" id="SSF52540">
    <property type="entry name" value="P-loop containing nucleoside triphosphate hydrolases"/>
    <property type="match status" value="4"/>
</dbReference>
<feature type="domain" description="AAA+ ATPase" evidence="6">
    <location>
        <begin position="1634"/>
        <end position="1770"/>
    </location>
</feature>
<feature type="compositionally biased region" description="Basic and acidic residues" evidence="5">
    <location>
        <begin position="1151"/>
        <end position="1169"/>
    </location>
</feature>
<feature type="domain" description="AAA+ ATPase" evidence="6">
    <location>
        <begin position="1908"/>
        <end position="2045"/>
    </location>
</feature>
<dbReference type="Pfam" id="PF13086">
    <property type="entry name" value="AAA_11"/>
    <property type="match status" value="1"/>
</dbReference>
<gene>
    <name evidence="7" type="ORF">AAF712_000042</name>
</gene>
<dbReference type="PRINTS" id="PR00819">
    <property type="entry name" value="CBXCFQXSUPER"/>
</dbReference>
<feature type="compositionally biased region" description="Pro residues" evidence="5">
    <location>
        <begin position="2158"/>
        <end position="2172"/>
    </location>
</feature>
<dbReference type="CDD" id="cd17936">
    <property type="entry name" value="EEXXEc_NFX1"/>
    <property type="match status" value="1"/>
</dbReference>
<evidence type="ECO:0000256" key="1">
    <source>
        <dbReference type="ARBA" id="ARBA00010378"/>
    </source>
</evidence>
<comment type="similarity">
    <text evidence="1">Belongs to the CbxX/CfxQ family.</text>
</comment>
<dbReference type="Gene3D" id="1.10.8.60">
    <property type="match status" value="2"/>
</dbReference>
<proteinExistence type="inferred from homology"/>
<evidence type="ECO:0000256" key="4">
    <source>
        <dbReference type="SAM" id="Coils"/>
    </source>
</evidence>
<evidence type="ECO:0000313" key="8">
    <source>
        <dbReference type="Proteomes" id="UP001437256"/>
    </source>
</evidence>
<feature type="region of interest" description="Disordered" evidence="5">
    <location>
        <begin position="1143"/>
        <end position="1185"/>
    </location>
</feature>
<keyword evidence="2" id="KW-0547">Nucleotide-binding</keyword>